<evidence type="ECO:0000256" key="8">
    <source>
        <dbReference type="ARBA" id="ARBA00022737"/>
    </source>
</evidence>
<evidence type="ECO:0000256" key="18">
    <source>
        <dbReference type="ARBA" id="ARBA00048679"/>
    </source>
</evidence>
<evidence type="ECO:0000259" key="22">
    <source>
        <dbReference type="PROSITE" id="PS50927"/>
    </source>
</evidence>
<evidence type="ECO:0000256" key="6">
    <source>
        <dbReference type="ARBA" id="ARBA00022729"/>
    </source>
</evidence>
<dbReference type="GO" id="GO:0048544">
    <property type="term" value="P:recognition of pollen"/>
    <property type="evidence" value="ECO:0007669"/>
    <property type="project" value="InterPro"/>
</dbReference>
<dbReference type="Pfam" id="PF01453">
    <property type="entry name" value="B_lectin"/>
    <property type="match status" value="1"/>
</dbReference>
<evidence type="ECO:0000256" key="10">
    <source>
        <dbReference type="ARBA" id="ARBA00022777"/>
    </source>
</evidence>
<dbReference type="EMBL" id="BSYO01000021">
    <property type="protein sequence ID" value="GMH20145.1"/>
    <property type="molecule type" value="Genomic_DNA"/>
</dbReference>
<evidence type="ECO:0000256" key="5">
    <source>
        <dbReference type="ARBA" id="ARBA00022692"/>
    </source>
</evidence>
<feature type="domain" description="Bulb-type lectin" evidence="22">
    <location>
        <begin position="30"/>
        <end position="155"/>
    </location>
</feature>
<evidence type="ECO:0000259" key="21">
    <source>
        <dbReference type="PROSITE" id="PS50011"/>
    </source>
</evidence>
<dbReference type="Gene3D" id="3.50.4.10">
    <property type="entry name" value="Hepatocyte Growth Factor"/>
    <property type="match status" value="1"/>
</dbReference>
<dbReference type="PANTHER" id="PTHR47974:SF13">
    <property type="entry name" value="G-TYPE LECTIN S-RECEPTOR-LIKE SERINE_THREONINE-PROTEIN KINASE SD3-1"/>
    <property type="match status" value="1"/>
</dbReference>
<dbReference type="InterPro" id="IPR001480">
    <property type="entry name" value="Bulb-type_lectin_dom"/>
</dbReference>
<keyword evidence="11 19" id="KW-0067">ATP-binding</keyword>
<dbReference type="InterPro" id="IPR001245">
    <property type="entry name" value="Ser-Thr/Tyr_kinase_cat_dom"/>
</dbReference>
<keyword evidence="7" id="KW-0430">Lectin</keyword>
<dbReference type="PIRSF" id="PIRSF000641">
    <property type="entry name" value="SRK"/>
    <property type="match status" value="1"/>
</dbReference>
<evidence type="ECO:0000256" key="4">
    <source>
        <dbReference type="ARBA" id="ARBA00022679"/>
    </source>
</evidence>
<dbReference type="Gene3D" id="1.10.510.10">
    <property type="entry name" value="Transferase(Phosphotransferase) domain 1"/>
    <property type="match status" value="2"/>
</dbReference>
<evidence type="ECO:0000313" key="25">
    <source>
        <dbReference type="Proteomes" id="UP001279734"/>
    </source>
</evidence>
<dbReference type="GO" id="GO:0004674">
    <property type="term" value="F:protein serine/threonine kinase activity"/>
    <property type="evidence" value="ECO:0007669"/>
    <property type="project" value="UniProtKB-KW"/>
</dbReference>
<dbReference type="PROSITE" id="PS50948">
    <property type="entry name" value="PAN"/>
    <property type="match status" value="1"/>
</dbReference>
<dbReference type="SUPFAM" id="SSF51110">
    <property type="entry name" value="alpha-D-mannose-specific plant lectins"/>
    <property type="match status" value="2"/>
</dbReference>
<evidence type="ECO:0000256" key="19">
    <source>
        <dbReference type="PIRNR" id="PIRNR000641"/>
    </source>
</evidence>
<name>A0AAD3XXQ8_NEPGR</name>
<dbReference type="InterPro" id="IPR003609">
    <property type="entry name" value="Pan_app"/>
</dbReference>
<feature type="domain" description="Bulb-type lectin" evidence="22">
    <location>
        <begin position="158"/>
        <end position="276"/>
    </location>
</feature>
<dbReference type="Gene3D" id="3.30.200.20">
    <property type="entry name" value="Phosphorylase Kinase, domain 1"/>
    <property type="match status" value="1"/>
</dbReference>
<comment type="similarity">
    <text evidence="19">Belongs to the protein kinase superfamily. Ser/Thr protein kinase family.</text>
</comment>
<evidence type="ECO:0000256" key="11">
    <source>
        <dbReference type="ARBA" id="ARBA00022840"/>
    </source>
</evidence>
<dbReference type="CDD" id="cd00028">
    <property type="entry name" value="B_lectin"/>
    <property type="match status" value="1"/>
</dbReference>
<keyword evidence="13 20" id="KW-0472">Membrane</keyword>
<evidence type="ECO:0000256" key="12">
    <source>
        <dbReference type="ARBA" id="ARBA00022989"/>
    </source>
</evidence>
<dbReference type="GO" id="GO:0005886">
    <property type="term" value="C:plasma membrane"/>
    <property type="evidence" value="ECO:0007669"/>
    <property type="project" value="UniProtKB-SubCell"/>
</dbReference>
<evidence type="ECO:0000256" key="14">
    <source>
        <dbReference type="ARBA" id="ARBA00023157"/>
    </source>
</evidence>
<proteinExistence type="inferred from homology"/>
<keyword evidence="12 20" id="KW-1133">Transmembrane helix</keyword>
<keyword evidence="14" id="KW-1015">Disulfide bond</keyword>
<evidence type="ECO:0000256" key="13">
    <source>
        <dbReference type="ARBA" id="ARBA00023136"/>
    </source>
</evidence>
<evidence type="ECO:0000256" key="1">
    <source>
        <dbReference type="ARBA" id="ARBA00004251"/>
    </source>
</evidence>
<dbReference type="Pfam" id="PF00024">
    <property type="entry name" value="PAN_1"/>
    <property type="match status" value="1"/>
</dbReference>
<evidence type="ECO:0000256" key="9">
    <source>
        <dbReference type="ARBA" id="ARBA00022741"/>
    </source>
</evidence>
<dbReference type="SMART" id="SM00473">
    <property type="entry name" value="PAN_AP"/>
    <property type="match status" value="1"/>
</dbReference>
<keyword evidence="10 19" id="KW-0418">Kinase</keyword>
<keyword evidence="25" id="KW-1185">Reference proteome</keyword>
<evidence type="ECO:0000256" key="17">
    <source>
        <dbReference type="ARBA" id="ARBA00047899"/>
    </source>
</evidence>
<keyword evidence="4 19" id="KW-0808">Transferase</keyword>
<dbReference type="SUPFAM" id="SSF56112">
    <property type="entry name" value="Protein kinase-like (PK-like)"/>
    <property type="match status" value="1"/>
</dbReference>
<dbReference type="Gene3D" id="2.90.10.10">
    <property type="entry name" value="Bulb-type lectin domain"/>
    <property type="match status" value="2"/>
</dbReference>
<keyword evidence="6" id="KW-0732">Signal</keyword>
<dbReference type="PROSITE" id="PS50927">
    <property type="entry name" value="BULB_LECTIN"/>
    <property type="match status" value="2"/>
</dbReference>
<keyword evidence="5 20" id="KW-0812">Transmembrane</keyword>
<comment type="caution">
    <text evidence="24">The sequence shown here is derived from an EMBL/GenBank/DDBJ whole genome shotgun (WGS) entry which is preliminary data.</text>
</comment>
<dbReference type="InterPro" id="IPR024171">
    <property type="entry name" value="SRK-like_kinase"/>
</dbReference>
<keyword evidence="2" id="KW-1003">Cell membrane</keyword>
<sequence>MLPDRIYFYTSRMLPCMFMGSLLFSFAVSQIPLGSKLSVMENNFWASSNGDFALGFFNHSDQSNQRSIGIRFNSNSIAVEERSVVWVAGGDVTVGNESYFQLSSDGELVLFDSCSGTFVWASKTSHLYVTSAVLHDNGNLVLLNGNHFIVWQSFDTPSDTLLPGQHLSVHQMLRAASRNSMSSYYSLQLSEMGQLRLIWESNVTYWTSGSPFRRNLTAVLRLNGAMELVDEHLRVVWSVLAEDHDDSVSFRFLRLDVDGNLRLYALAGALASWRTVWQAVENQCDVFATCGLHGICVFDDSGFPACHCPFGITTDSNVKCLAPYRQNCDSTITMVTYKHTSLYGIYPPNDSVSLASLQQCKNSCQSDPFCTAVTYLNDGTALCRMKKTQYITGYSDPSLISISFVKMCSDPMAVLPSHAPVSSLLPQPLPASQLKRSYGLGIPSLIGAVFGAVIVFSMVQIVVVFWLYRRRNSIRTKASSAFAGPNSAGLIMLTYAEIKELTGNFEHQIAPCLFKAMLPHNRPVVVKELKTTMHERMFRSLVSVIGSTDHKNLVKVEGYCCEPAHKFLIYEDLKNGLLEKCLQNPKMCKRLTWRRRINLCVGVAKAISYLHTQCREFICHGNLNCGNVALDENFEAKVTEFGLEKVNGEASSDVGAAERDVEDFGKFVLVLISGRRETEDIGEWAYNEWFSGQLRRVVDEIIEGDVDSEELERALRIALWCLQADERMKPSMREVVKVLEGTLTVDPPQLPFARRRYPEEEQPPETVIES</sequence>
<keyword evidence="16" id="KW-0325">Glycoprotein</keyword>
<comment type="subcellular location">
    <subcellularLocation>
        <location evidence="1">Cell membrane</location>
        <topology evidence="1">Single-pass type I membrane protein</topology>
    </subcellularLocation>
</comment>
<dbReference type="SMART" id="SM00108">
    <property type="entry name" value="B_lectin"/>
    <property type="match status" value="1"/>
</dbReference>
<comment type="catalytic activity">
    <reaction evidence="17 19">
        <text>L-threonyl-[protein] + ATP = O-phospho-L-threonyl-[protein] + ADP + H(+)</text>
        <dbReference type="Rhea" id="RHEA:46608"/>
        <dbReference type="Rhea" id="RHEA-COMP:11060"/>
        <dbReference type="Rhea" id="RHEA-COMP:11605"/>
        <dbReference type="ChEBI" id="CHEBI:15378"/>
        <dbReference type="ChEBI" id="CHEBI:30013"/>
        <dbReference type="ChEBI" id="CHEBI:30616"/>
        <dbReference type="ChEBI" id="CHEBI:61977"/>
        <dbReference type="ChEBI" id="CHEBI:456216"/>
        <dbReference type="EC" id="2.7.11.1"/>
    </reaction>
</comment>
<evidence type="ECO:0000313" key="24">
    <source>
        <dbReference type="EMBL" id="GMH20145.1"/>
    </source>
</evidence>
<dbReference type="EC" id="2.7.11.1" evidence="19"/>
<evidence type="ECO:0000256" key="3">
    <source>
        <dbReference type="ARBA" id="ARBA00022527"/>
    </source>
</evidence>
<feature type="transmembrane region" description="Helical" evidence="20">
    <location>
        <begin position="445"/>
        <end position="468"/>
    </location>
</feature>
<protein>
    <recommendedName>
        <fullName evidence="19">Receptor-like serine/threonine-protein kinase</fullName>
        <ecNumber evidence="19">2.7.11.1</ecNumber>
    </recommendedName>
</protein>
<organism evidence="24 25">
    <name type="scientific">Nepenthes gracilis</name>
    <name type="common">Slender pitcher plant</name>
    <dbReference type="NCBI Taxonomy" id="150966"/>
    <lineage>
        <taxon>Eukaryota</taxon>
        <taxon>Viridiplantae</taxon>
        <taxon>Streptophyta</taxon>
        <taxon>Embryophyta</taxon>
        <taxon>Tracheophyta</taxon>
        <taxon>Spermatophyta</taxon>
        <taxon>Magnoliopsida</taxon>
        <taxon>eudicotyledons</taxon>
        <taxon>Gunneridae</taxon>
        <taxon>Pentapetalae</taxon>
        <taxon>Caryophyllales</taxon>
        <taxon>Nepenthaceae</taxon>
        <taxon>Nepenthes</taxon>
    </lineage>
</organism>
<dbReference type="GO" id="GO:0005524">
    <property type="term" value="F:ATP binding"/>
    <property type="evidence" value="ECO:0007669"/>
    <property type="project" value="UniProtKB-KW"/>
</dbReference>
<reference evidence="24" key="1">
    <citation type="submission" date="2023-05" db="EMBL/GenBank/DDBJ databases">
        <title>Nepenthes gracilis genome sequencing.</title>
        <authorList>
            <person name="Fukushima K."/>
        </authorList>
    </citation>
    <scope>NUCLEOTIDE SEQUENCE</scope>
    <source>
        <strain evidence="24">SING2019-196</strain>
    </source>
</reference>
<feature type="domain" description="Apple" evidence="23">
    <location>
        <begin position="328"/>
        <end position="408"/>
    </location>
</feature>
<dbReference type="Pfam" id="PF07714">
    <property type="entry name" value="PK_Tyr_Ser-Thr"/>
    <property type="match status" value="1"/>
</dbReference>
<keyword evidence="8" id="KW-0677">Repeat</keyword>
<dbReference type="InterPro" id="IPR000719">
    <property type="entry name" value="Prot_kinase_dom"/>
</dbReference>
<dbReference type="PANTHER" id="PTHR47974">
    <property type="entry name" value="OS07G0415500 PROTEIN"/>
    <property type="match status" value="1"/>
</dbReference>
<dbReference type="PROSITE" id="PS50011">
    <property type="entry name" value="PROTEIN_KINASE_DOM"/>
    <property type="match status" value="1"/>
</dbReference>
<keyword evidence="15" id="KW-0675">Receptor</keyword>
<evidence type="ECO:0000256" key="7">
    <source>
        <dbReference type="ARBA" id="ARBA00022734"/>
    </source>
</evidence>
<gene>
    <name evidence="24" type="ORF">Nepgr_021986</name>
</gene>
<evidence type="ECO:0000256" key="2">
    <source>
        <dbReference type="ARBA" id="ARBA00022475"/>
    </source>
</evidence>
<dbReference type="Pfam" id="PF00954">
    <property type="entry name" value="S_locus_glycop"/>
    <property type="match status" value="1"/>
</dbReference>
<comment type="catalytic activity">
    <reaction evidence="18 19">
        <text>L-seryl-[protein] + ATP = O-phospho-L-seryl-[protein] + ADP + H(+)</text>
        <dbReference type="Rhea" id="RHEA:17989"/>
        <dbReference type="Rhea" id="RHEA-COMP:9863"/>
        <dbReference type="Rhea" id="RHEA-COMP:11604"/>
        <dbReference type="ChEBI" id="CHEBI:15378"/>
        <dbReference type="ChEBI" id="CHEBI:29999"/>
        <dbReference type="ChEBI" id="CHEBI:30616"/>
        <dbReference type="ChEBI" id="CHEBI:83421"/>
        <dbReference type="ChEBI" id="CHEBI:456216"/>
        <dbReference type="EC" id="2.7.11.1"/>
    </reaction>
</comment>
<dbReference type="GO" id="GO:0030246">
    <property type="term" value="F:carbohydrate binding"/>
    <property type="evidence" value="ECO:0007669"/>
    <property type="project" value="UniProtKB-KW"/>
</dbReference>
<dbReference type="AlphaFoldDB" id="A0AAD3XXQ8"/>
<evidence type="ECO:0000256" key="16">
    <source>
        <dbReference type="ARBA" id="ARBA00023180"/>
    </source>
</evidence>
<evidence type="ECO:0000256" key="20">
    <source>
        <dbReference type="SAM" id="Phobius"/>
    </source>
</evidence>
<feature type="domain" description="Protein kinase" evidence="21">
    <location>
        <begin position="477"/>
        <end position="770"/>
    </location>
</feature>
<dbReference type="InterPro" id="IPR011009">
    <property type="entry name" value="Kinase-like_dom_sf"/>
</dbReference>
<dbReference type="InterPro" id="IPR000858">
    <property type="entry name" value="S_locus_glycoprot_dom"/>
</dbReference>
<dbReference type="Proteomes" id="UP001279734">
    <property type="component" value="Unassembled WGS sequence"/>
</dbReference>
<keyword evidence="9 19" id="KW-0547">Nucleotide-binding</keyword>
<dbReference type="InterPro" id="IPR036426">
    <property type="entry name" value="Bulb-type_lectin_dom_sf"/>
</dbReference>
<accession>A0AAD3XXQ8</accession>
<evidence type="ECO:0000259" key="23">
    <source>
        <dbReference type="PROSITE" id="PS50948"/>
    </source>
</evidence>
<keyword evidence="3 19" id="KW-0723">Serine/threonine-protein kinase</keyword>
<evidence type="ECO:0000256" key="15">
    <source>
        <dbReference type="ARBA" id="ARBA00023170"/>
    </source>
</evidence>
<dbReference type="FunFam" id="2.90.10.10:FF:000016">
    <property type="entry name" value="G-type lectin S-receptor-like serine/threonine-protein kinase"/>
    <property type="match status" value="1"/>
</dbReference>